<evidence type="ECO:0000313" key="3">
    <source>
        <dbReference type="Proteomes" id="UP000695562"/>
    </source>
</evidence>
<evidence type="ECO:0008006" key="4">
    <source>
        <dbReference type="Google" id="ProtNLM"/>
    </source>
</evidence>
<dbReference type="EMBL" id="AJWJ01000191">
    <property type="protein sequence ID" value="KAF2073652.1"/>
    <property type="molecule type" value="Genomic_DNA"/>
</dbReference>
<accession>A0A8J4V4L1</accession>
<reference evidence="2" key="1">
    <citation type="submission" date="2020-01" db="EMBL/GenBank/DDBJ databases">
        <title>Development of genomics and gene disruption for Polysphondylium violaceum indicates a role for the polyketide synthase stlB in stalk morphogenesis.</title>
        <authorList>
            <person name="Narita B."/>
            <person name="Kawabe Y."/>
            <person name="Kin K."/>
            <person name="Saito T."/>
            <person name="Gibbs R."/>
            <person name="Kuspa A."/>
            <person name="Muzny D."/>
            <person name="Queller D."/>
            <person name="Richards S."/>
            <person name="Strassman J."/>
            <person name="Sucgang R."/>
            <person name="Worley K."/>
            <person name="Schaap P."/>
        </authorList>
    </citation>
    <scope>NUCLEOTIDE SEQUENCE</scope>
    <source>
        <strain evidence="2">QSvi11</strain>
    </source>
</reference>
<evidence type="ECO:0000256" key="1">
    <source>
        <dbReference type="ARBA" id="ARBA00022737"/>
    </source>
</evidence>
<sequence>MQTVNIDILFFKVFRDVYLESLIKNQLYGVKCNKKIHVKSIKDAEANYQYLLKVPSFIQIVLEIDNSGDESDRYETFLKSKQRHVVNYLVLHYKITNKHNASLLDYENDNHMLLNEINCLKVSSAIYCINYLPRYTNISKLVLDIIDLPLEAGTIPNTVTDLTINSDYSYPLHIGVIPSSVINLSLRLFNQPLLPGQIPFGVESLRFLEFNEPIKQGDLPESLTHLDLGYCFNRNITPNSLPSSLTHLEFKYTFNQPLAPHSLPPNLKILNLGSSFEQKINTHSIPKHVVKVVFGSFDQEILTPGIIPDSVEEVIFSSFNRVIVPGTIPKSTRVLKFGNYFSRPLEVDCLPPNIKLLEFGEGFNEPLKPNILPRYLRTLIFESCLTHDLMPNVLPLFLKTLSIGLAGDIAINVLPPTLTTLILKTFKGMIHPFSLPDSLETLKFSSSNCNFKSLENQNVINSGLKHLSLPKSILSLNICICIPPSGKTKVFYK</sequence>
<keyword evidence="1" id="KW-0677">Repeat</keyword>
<organism evidence="2 3">
    <name type="scientific">Polysphondylium violaceum</name>
    <dbReference type="NCBI Taxonomy" id="133409"/>
    <lineage>
        <taxon>Eukaryota</taxon>
        <taxon>Amoebozoa</taxon>
        <taxon>Evosea</taxon>
        <taxon>Eumycetozoa</taxon>
        <taxon>Dictyostelia</taxon>
        <taxon>Dictyosteliales</taxon>
        <taxon>Dictyosteliaceae</taxon>
        <taxon>Polysphondylium</taxon>
    </lineage>
</organism>
<name>A0A8J4V4L1_9MYCE</name>
<dbReference type="PANTHER" id="PTHR32134:SF92">
    <property type="entry name" value="FNIP REPEAT-CONTAINING PROTEIN"/>
    <property type="match status" value="1"/>
</dbReference>
<dbReference type="Proteomes" id="UP000695562">
    <property type="component" value="Unassembled WGS sequence"/>
</dbReference>
<protein>
    <recommendedName>
        <fullName evidence="4">FNIP repeat-containing protein</fullName>
    </recommendedName>
</protein>
<dbReference type="OrthoDB" id="7600006at2759"/>
<dbReference type="InterPro" id="IPR008615">
    <property type="entry name" value="FNIP"/>
</dbReference>
<dbReference type="InterPro" id="IPR051251">
    <property type="entry name" value="STK_FNIP-Repeat"/>
</dbReference>
<proteinExistence type="predicted"/>
<comment type="caution">
    <text evidence="2">The sequence shown here is derived from an EMBL/GenBank/DDBJ whole genome shotgun (WGS) entry which is preliminary data.</text>
</comment>
<evidence type="ECO:0000313" key="2">
    <source>
        <dbReference type="EMBL" id="KAF2073652.1"/>
    </source>
</evidence>
<keyword evidence="3" id="KW-1185">Reference proteome</keyword>
<dbReference type="Pfam" id="PF05725">
    <property type="entry name" value="FNIP"/>
    <property type="match status" value="6"/>
</dbReference>
<dbReference type="AlphaFoldDB" id="A0A8J4V4L1"/>
<gene>
    <name evidence="2" type="ORF">CYY_005037</name>
</gene>
<dbReference type="PANTHER" id="PTHR32134">
    <property type="entry name" value="FNIP REPEAT-CONTAINING PROTEIN"/>
    <property type="match status" value="1"/>
</dbReference>